<evidence type="ECO:0000259" key="7">
    <source>
        <dbReference type="Pfam" id="PF00361"/>
    </source>
</evidence>
<dbReference type="GO" id="GO:0012505">
    <property type="term" value="C:endomembrane system"/>
    <property type="evidence" value="ECO:0007669"/>
    <property type="project" value="UniProtKB-SubCell"/>
</dbReference>
<dbReference type="InterPro" id="IPR001750">
    <property type="entry name" value="ND/Mrp_TM"/>
</dbReference>
<keyword evidence="5" id="KW-0874">Quinone</keyword>
<evidence type="ECO:0000256" key="5">
    <source>
        <dbReference type="HAMAP-Rule" id="MF_00445"/>
    </source>
</evidence>
<dbReference type="GO" id="GO:0042773">
    <property type="term" value="P:ATP synthesis coupled electron transport"/>
    <property type="evidence" value="ECO:0007669"/>
    <property type="project" value="InterPro"/>
</dbReference>
<organism evidence="8 9">
    <name type="scientific">Campylobacter hyointestinalis subsp. hyointestinalis</name>
    <dbReference type="NCBI Taxonomy" id="91352"/>
    <lineage>
        <taxon>Bacteria</taxon>
        <taxon>Pseudomonadati</taxon>
        <taxon>Campylobacterota</taxon>
        <taxon>Epsilonproteobacteria</taxon>
        <taxon>Campylobacterales</taxon>
        <taxon>Campylobacteraceae</taxon>
        <taxon>Campylobacter</taxon>
    </lineage>
</organism>
<feature type="transmembrane region" description="Helical" evidence="5">
    <location>
        <begin position="230"/>
        <end position="254"/>
    </location>
</feature>
<dbReference type="GO" id="GO:0050136">
    <property type="term" value="F:NADH dehydrogenase (quinone) (non-electrogenic) activity"/>
    <property type="evidence" value="ECO:0007669"/>
    <property type="project" value="UniProtKB-UniRule"/>
</dbReference>
<keyword evidence="5" id="KW-1003">Cell membrane</keyword>
<dbReference type="GO" id="GO:0048038">
    <property type="term" value="F:quinone binding"/>
    <property type="evidence" value="ECO:0007669"/>
    <property type="project" value="UniProtKB-KW"/>
</dbReference>
<keyword evidence="5" id="KW-0830">Ubiquinone</keyword>
<dbReference type="EC" id="7.1.1.-" evidence="5"/>
<keyword evidence="5" id="KW-1278">Translocase</keyword>
<feature type="transmembrane region" description="Helical" evidence="5">
    <location>
        <begin position="152"/>
        <end position="174"/>
    </location>
</feature>
<comment type="similarity">
    <text evidence="5">Belongs to the complex I subunit 2 family.</text>
</comment>
<keyword evidence="5" id="KW-0520">NAD</keyword>
<feature type="transmembrane region" description="Helical" evidence="5">
    <location>
        <begin position="122"/>
        <end position="140"/>
    </location>
</feature>
<proteinExistence type="inferred from homology"/>
<comment type="catalytic activity">
    <reaction evidence="5">
        <text>a quinone + NADH + 5 H(+)(in) = a quinol + NAD(+) + 4 H(+)(out)</text>
        <dbReference type="Rhea" id="RHEA:57888"/>
        <dbReference type="ChEBI" id="CHEBI:15378"/>
        <dbReference type="ChEBI" id="CHEBI:24646"/>
        <dbReference type="ChEBI" id="CHEBI:57540"/>
        <dbReference type="ChEBI" id="CHEBI:57945"/>
        <dbReference type="ChEBI" id="CHEBI:132124"/>
    </reaction>
</comment>
<evidence type="ECO:0000256" key="4">
    <source>
        <dbReference type="ARBA" id="ARBA00023136"/>
    </source>
</evidence>
<evidence type="ECO:0000256" key="6">
    <source>
        <dbReference type="RuleBase" id="RU000320"/>
    </source>
</evidence>
<comment type="subcellular location">
    <subcellularLocation>
        <location evidence="5">Cell membrane</location>
        <topology evidence="5">Multi-pass membrane protein</topology>
    </subcellularLocation>
    <subcellularLocation>
        <location evidence="1">Endomembrane system</location>
        <topology evidence="1">Multi-pass membrane protein</topology>
    </subcellularLocation>
    <subcellularLocation>
        <location evidence="6">Membrane</location>
        <topology evidence="6">Multi-pass membrane protein</topology>
    </subcellularLocation>
</comment>
<dbReference type="RefSeq" id="WP_059432019.1">
    <property type="nucleotide sequence ID" value="NZ_FAUU01000005.1"/>
</dbReference>
<accession>A0A0S4SYR7</accession>
<feature type="transmembrane region" description="Helical" evidence="5">
    <location>
        <begin position="360"/>
        <end position="381"/>
    </location>
</feature>
<evidence type="ECO:0000256" key="2">
    <source>
        <dbReference type="ARBA" id="ARBA00022692"/>
    </source>
</evidence>
<dbReference type="EMBL" id="FAVB01000003">
    <property type="protein sequence ID" value="CUU84665.1"/>
    <property type="molecule type" value="Genomic_DNA"/>
</dbReference>
<evidence type="ECO:0000313" key="8">
    <source>
        <dbReference type="EMBL" id="CUU84665.1"/>
    </source>
</evidence>
<keyword evidence="3 5" id="KW-1133">Transmembrane helix</keyword>
<feature type="transmembrane region" description="Helical" evidence="5">
    <location>
        <begin position="194"/>
        <end position="218"/>
    </location>
</feature>
<protein>
    <recommendedName>
        <fullName evidence="5">NADH-quinone oxidoreductase subunit N</fullName>
        <ecNumber evidence="5">7.1.1.-</ecNumber>
    </recommendedName>
    <alternativeName>
        <fullName evidence="5">NADH dehydrogenase I subunit N</fullName>
    </alternativeName>
    <alternativeName>
        <fullName evidence="5">NDH-1 subunit N</fullName>
    </alternativeName>
</protein>
<reference evidence="8 9" key="1">
    <citation type="submission" date="2015-11" db="EMBL/GenBank/DDBJ databases">
        <authorList>
            <consortium name="Pathogen Informatics"/>
        </authorList>
    </citation>
    <scope>NUCLEOTIDE SEQUENCE [LARGE SCALE GENOMIC DNA]</scope>
    <source>
        <strain evidence="8 9">006A-0059</strain>
    </source>
</reference>
<feature type="transmembrane region" description="Helical" evidence="5">
    <location>
        <begin position="31"/>
        <end position="48"/>
    </location>
</feature>
<comment type="subunit">
    <text evidence="5">NDH-1 is composed of 14 different subunits. Subunits NuoA, H, J, K, L, M, N constitute the membrane sector of the complex.</text>
</comment>
<keyword evidence="5" id="KW-0813">Transport</keyword>
<keyword evidence="9" id="KW-1185">Reference proteome</keyword>
<dbReference type="AlphaFoldDB" id="A0A0S4SYR7"/>
<evidence type="ECO:0000256" key="3">
    <source>
        <dbReference type="ARBA" id="ARBA00022989"/>
    </source>
</evidence>
<keyword evidence="2 5" id="KW-0812">Transmembrane</keyword>
<feature type="transmembrane region" description="Helical" evidence="5">
    <location>
        <begin position="433"/>
        <end position="460"/>
    </location>
</feature>
<name>A0A0S4SYR7_CAMHY</name>
<dbReference type="HAMAP" id="MF_00445">
    <property type="entry name" value="NDH1_NuoN_1"/>
    <property type="match status" value="1"/>
</dbReference>
<dbReference type="Proteomes" id="UP000052237">
    <property type="component" value="Unassembled WGS sequence"/>
</dbReference>
<feature type="transmembrane region" description="Helical" evidence="5">
    <location>
        <begin position="260"/>
        <end position="281"/>
    </location>
</feature>
<evidence type="ECO:0000256" key="1">
    <source>
        <dbReference type="ARBA" id="ARBA00004127"/>
    </source>
</evidence>
<sequence>MIQLAPFILSLIIILINIFLCVTNISKKASINLNIFFWIITLASFFIVRDSFDDTGLPNLLVGFISLDKFSFGLCIILCVLTLIFLFSSKFSDDERYYKQEFIVLSNLATFGLMAMSLSTELILTLIFLEVASIALYALIAMDSSQKSVESAFKYFVLSSFMGAFYLLGTAFIFGTVGSTQYEKIAARLDSSYLALIGTILVLSMMFFKIAIFGFYRWSIDVYFGARTNLSGYLASAFKLASFAILIKFCFLYQTQNMAFLQNLFALLAILSMFVGNFLTIKEQNVKKILITASIVHSGYIFINLASVNFEISLYPAFFYLGTYAVVVAFAFAILNAVFKDQNVKICDLGGLYKTHPLESFALVVASLSFIGFPYTVGFLGKVFIFGSAVTSSATYLAIFGIANTIISVYYYLKIITSIYFKNSTQKTTYSSLGAKILAVFAIAFIVLEGSGFMSIVSFLNLF</sequence>
<evidence type="ECO:0000313" key="9">
    <source>
        <dbReference type="Proteomes" id="UP000052237"/>
    </source>
</evidence>
<comment type="function">
    <text evidence="5">NDH-1 shuttles electrons from NADH, via FMN and iron-sulfur (Fe-S) centers, to quinones in the respiratory chain. The immediate electron acceptor for the enzyme in this species is believed to be ubiquinone. Couples the redox reaction to proton translocation (for every two electrons transferred, four hydrogen ions are translocated across the cytoplasmic membrane), and thus conserves the redox energy in a proton gradient.</text>
</comment>
<dbReference type="PANTHER" id="PTHR22773">
    <property type="entry name" value="NADH DEHYDROGENASE"/>
    <property type="match status" value="1"/>
</dbReference>
<keyword evidence="4 5" id="KW-0472">Membrane</keyword>
<feature type="transmembrane region" description="Helical" evidence="5">
    <location>
        <begin position="60"/>
        <end position="86"/>
    </location>
</feature>
<feature type="transmembrane region" description="Helical" evidence="5">
    <location>
        <begin position="318"/>
        <end position="339"/>
    </location>
</feature>
<dbReference type="Pfam" id="PF00361">
    <property type="entry name" value="Proton_antipo_M"/>
    <property type="match status" value="1"/>
</dbReference>
<feature type="transmembrane region" description="Helical" evidence="5">
    <location>
        <begin position="393"/>
        <end position="413"/>
    </location>
</feature>
<feature type="domain" description="NADH:quinone oxidoreductase/Mrp antiporter transmembrane" evidence="7">
    <location>
        <begin position="119"/>
        <end position="408"/>
    </location>
</feature>
<feature type="transmembrane region" description="Helical" evidence="5">
    <location>
        <begin position="6"/>
        <end position="24"/>
    </location>
</feature>
<comment type="caution">
    <text evidence="8">The sequence shown here is derived from an EMBL/GenBank/DDBJ whole genome shotgun (WGS) entry which is preliminary data.</text>
</comment>
<dbReference type="GO" id="GO:0008137">
    <property type="term" value="F:NADH dehydrogenase (ubiquinone) activity"/>
    <property type="evidence" value="ECO:0007669"/>
    <property type="project" value="InterPro"/>
</dbReference>
<dbReference type="InterPro" id="IPR010096">
    <property type="entry name" value="NADH-Q_OxRdtase_suN/2"/>
</dbReference>
<gene>
    <name evidence="5 8" type="primary">nuoN</name>
    <name evidence="8" type="ORF">ERS686654_01554</name>
</gene>
<dbReference type="GO" id="GO:0005886">
    <property type="term" value="C:plasma membrane"/>
    <property type="evidence" value="ECO:0007669"/>
    <property type="project" value="UniProtKB-SubCell"/>
</dbReference>
<keyword evidence="8" id="KW-0560">Oxidoreductase</keyword>